<proteinExistence type="predicted"/>
<feature type="domain" description="LysM" evidence="2">
    <location>
        <begin position="91"/>
        <end position="134"/>
    </location>
</feature>
<dbReference type="InterPro" id="IPR018392">
    <property type="entry name" value="LysM"/>
</dbReference>
<dbReference type="Pfam" id="PF01476">
    <property type="entry name" value="LysM"/>
    <property type="match status" value="1"/>
</dbReference>
<sequence>MKKHSTKNYRLLLVFSALLFSTAIYFLSSSLILGASPGGSTPVTADSQPVAPASVPETASSETKVEAPTPTAVSTEPPAESTAESNVQDSEVYVVKSGQTLWEIAQDSGLSIQTLMNENQLSSSVLIEGQELVFGR</sequence>
<dbReference type="InterPro" id="IPR036779">
    <property type="entry name" value="LysM_dom_sf"/>
</dbReference>
<accession>A0A200J745</accession>
<evidence type="ECO:0000313" key="5">
    <source>
        <dbReference type="Proteomes" id="UP000196151"/>
    </source>
</evidence>
<feature type="region of interest" description="Disordered" evidence="1">
    <location>
        <begin position="38"/>
        <end position="89"/>
    </location>
</feature>
<dbReference type="RefSeq" id="WP_087640869.1">
    <property type="nucleotide sequence ID" value="NZ_CP147246.1"/>
</dbReference>
<dbReference type="Gene3D" id="3.10.350.10">
    <property type="entry name" value="LysM domain"/>
    <property type="match status" value="1"/>
</dbReference>
<protein>
    <recommendedName>
        <fullName evidence="2">LysM domain-containing protein</fullName>
    </recommendedName>
</protein>
<dbReference type="EMBL" id="CP147246">
    <property type="protein sequence ID" value="WYJ93824.1"/>
    <property type="molecule type" value="Genomic_DNA"/>
</dbReference>
<dbReference type="OrthoDB" id="9798935at2"/>
<evidence type="ECO:0000259" key="2">
    <source>
        <dbReference type="PROSITE" id="PS51782"/>
    </source>
</evidence>
<reference evidence="4" key="3">
    <citation type="submission" date="2024-03" db="EMBL/GenBank/DDBJ databases">
        <title>The Genome Sequence of Enterococcus sp. DIV0238c.</title>
        <authorList>
            <consortium name="The Broad Institute Genomics Platform"/>
            <consortium name="The Broad Institute Microbial Omics Core"/>
            <consortium name="The Broad Institute Genomic Center for Infectious Diseases"/>
            <person name="Earl A."/>
            <person name="Manson A."/>
            <person name="Gilmore M."/>
            <person name="Schwartman J."/>
            <person name="Shea T."/>
            <person name="Abouelleil A."/>
            <person name="Cao P."/>
            <person name="Chapman S."/>
            <person name="Cusick C."/>
            <person name="Young S."/>
            <person name="Neafsey D."/>
            <person name="Nusbaum C."/>
            <person name="Birren B."/>
        </authorList>
    </citation>
    <scope>NUCLEOTIDE SEQUENCE</scope>
    <source>
        <strain evidence="4">9D6_DIV0238</strain>
    </source>
</reference>
<feature type="compositionally biased region" description="Polar residues" evidence="1">
    <location>
        <begin position="38"/>
        <end position="47"/>
    </location>
</feature>
<evidence type="ECO:0000313" key="4">
    <source>
        <dbReference type="EMBL" id="WYJ93824.1"/>
    </source>
</evidence>
<keyword evidence="5" id="KW-1185">Reference proteome</keyword>
<name>A0A200J745_9ENTE</name>
<dbReference type="Proteomes" id="UP000196151">
    <property type="component" value="Chromosome"/>
</dbReference>
<dbReference type="SUPFAM" id="SSF54106">
    <property type="entry name" value="LysM domain"/>
    <property type="match status" value="1"/>
</dbReference>
<dbReference type="CDD" id="cd00118">
    <property type="entry name" value="LysM"/>
    <property type="match status" value="1"/>
</dbReference>
<dbReference type="SMART" id="SM00257">
    <property type="entry name" value="LysM"/>
    <property type="match status" value="1"/>
</dbReference>
<evidence type="ECO:0000313" key="3">
    <source>
        <dbReference type="EMBL" id="OUZ33043.1"/>
    </source>
</evidence>
<dbReference type="AlphaFoldDB" id="A0A200J745"/>
<reference evidence="4" key="2">
    <citation type="submission" date="2017-05" db="EMBL/GenBank/DDBJ databases">
        <authorList>
            <consortium name="The Broad Institute Genomics Platform"/>
            <consortium name="The Broad Institute Genomic Center for Infectious Diseases"/>
            <person name="Earl A."/>
            <person name="Manson A."/>
            <person name="Schwartman J."/>
            <person name="Gilmore M."/>
            <person name="Abouelleil A."/>
            <person name="Cao P."/>
            <person name="Chapman S."/>
            <person name="Cusick C."/>
            <person name="Shea T."/>
            <person name="Young S."/>
            <person name="Neafsey D."/>
            <person name="Nusbaum C."/>
            <person name="Birren B."/>
        </authorList>
    </citation>
    <scope>NUCLEOTIDE SEQUENCE</scope>
    <source>
        <strain evidence="4">9D6_DIV0238</strain>
    </source>
</reference>
<reference evidence="3" key="1">
    <citation type="submission" date="2017-05" db="EMBL/GenBank/DDBJ databases">
        <title>The Genome Sequence of Enterococcus sp. 9D6_DIV0238.</title>
        <authorList>
            <consortium name="The Broad Institute Genomics Platform"/>
            <consortium name="The Broad Institute Genomic Center for Infectious Diseases"/>
            <person name="Earl A."/>
            <person name="Manson A."/>
            <person name="Schwartman J."/>
            <person name="Gilmore M."/>
            <person name="Abouelleil A."/>
            <person name="Cao P."/>
            <person name="Chapman S."/>
            <person name="Cusick C."/>
            <person name="Shea T."/>
            <person name="Young S."/>
            <person name="Neafsey D."/>
            <person name="Nusbaum C."/>
            <person name="Birren B."/>
        </authorList>
    </citation>
    <scope>NUCLEOTIDE SEQUENCE [LARGE SCALE GENOMIC DNA]</scope>
    <source>
        <strain evidence="3">9D6_DIV0238</strain>
    </source>
</reference>
<dbReference type="PROSITE" id="PS51782">
    <property type="entry name" value="LYSM"/>
    <property type="match status" value="1"/>
</dbReference>
<evidence type="ECO:0000256" key="1">
    <source>
        <dbReference type="SAM" id="MobiDB-lite"/>
    </source>
</evidence>
<organism evidence="3">
    <name type="scientific">Candidatus Enterococcus dunnyi</name>
    <dbReference type="NCBI Taxonomy" id="1834192"/>
    <lineage>
        <taxon>Bacteria</taxon>
        <taxon>Bacillati</taxon>
        <taxon>Bacillota</taxon>
        <taxon>Bacilli</taxon>
        <taxon>Lactobacillales</taxon>
        <taxon>Enterococcaceae</taxon>
        <taxon>Enterococcus</taxon>
    </lineage>
</organism>
<dbReference type="EMBL" id="NIBQ01000002">
    <property type="protein sequence ID" value="OUZ33043.1"/>
    <property type="molecule type" value="Genomic_DNA"/>
</dbReference>
<gene>
    <name evidence="4" type="ORF">A5889_001326</name>
    <name evidence="3" type="ORF">A5889_001752</name>
</gene>